<evidence type="ECO:0000259" key="1">
    <source>
        <dbReference type="Pfam" id="PF01494"/>
    </source>
</evidence>
<sequence length="292" mass="32960">GTSELYDTDFMRDPNGHGWPLDRARFDAMLRCKASAAGAALFSHTRLVGLHPHPNPVWELYLRADTPFSLQCTWLVDATGRRTWVARQLGVQRRREDRLVVFYTRFEPGIPGDTDATTLVEARPCGWWYTALLPNGHRMVMFFTDGGTAVARQARVPEGFRHLLMQTTHVKERLRAFHYAAVAMPRGTAAGSSRLIRFAGERWLTAGDSAMAFDPLSSQGILTALYAGLKAGSALHMALDGQAQAVTNYCGQMEAVYEAYTRQRLAAYHHERRWAWQPFWKARQMWGSGDVR</sequence>
<comment type="caution">
    <text evidence="2">The sequence shown here is derived from an EMBL/GenBank/DDBJ whole genome shotgun (WGS) entry which is preliminary data.</text>
</comment>
<dbReference type="InterPro" id="IPR036188">
    <property type="entry name" value="FAD/NAD-bd_sf"/>
</dbReference>
<dbReference type="GO" id="GO:0071949">
    <property type="term" value="F:FAD binding"/>
    <property type="evidence" value="ECO:0007669"/>
    <property type="project" value="InterPro"/>
</dbReference>
<dbReference type="Gene3D" id="3.50.50.60">
    <property type="entry name" value="FAD/NAD(P)-binding domain"/>
    <property type="match status" value="1"/>
</dbReference>
<dbReference type="HOGENOM" id="CLU_951566_0_0_7"/>
<proteinExistence type="predicted"/>
<dbReference type="PATRIC" id="fig|1429439.4.peg.1998"/>
<dbReference type="EMBL" id="AZHX01000472">
    <property type="protein sequence ID" value="ETX07370.1"/>
    <property type="molecule type" value="Genomic_DNA"/>
</dbReference>
<keyword evidence="3" id="KW-1185">Reference proteome</keyword>
<dbReference type="AlphaFoldDB" id="W4MB21"/>
<gene>
    <name evidence="2" type="ORF">ETSY2_11665</name>
</gene>
<dbReference type="PANTHER" id="PTHR43747">
    <property type="entry name" value="FAD-BINDING PROTEIN"/>
    <property type="match status" value="1"/>
</dbReference>
<evidence type="ECO:0000313" key="2">
    <source>
        <dbReference type="EMBL" id="ETX07370.1"/>
    </source>
</evidence>
<feature type="domain" description="FAD-binding" evidence="1">
    <location>
        <begin position="25"/>
        <end position="244"/>
    </location>
</feature>
<accession>W4MB21</accession>
<organism evidence="2 3">
    <name type="scientific">Candidatus Entotheonella gemina</name>
    <dbReference type="NCBI Taxonomy" id="1429439"/>
    <lineage>
        <taxon>Bacteria</taxon>
        <taxon>Pseudomonadati</taxon>
        <taxon>Nitrospinota/Tectimicrobiota group</taxon>
        <taxon>Candidatus Tectimicrobiota</taxon>
        <taxon>Candidatus Entotheonellia</taxon>
        <taxon>Candidatus Entotheonellales</taxon>
        <taxon>Candidatus Entotheonellaceae</taxon>
        <taxon>Candidatus Entotheonella</taxon>
    </lineage>
</organism>
<dbReference type="Pfam" id="PF01494">
    <property type="entry name" value="FAD_binding_3"/>
    <property type="match status" value="1"/>
</dbReference>
<dbReference type="PANTHER" id="PTHR43747:SF1">
    <property type="entry name" value="SLR1998 PROTEIN"/>
    <property type="match status" value="1"/>
</dbReference>
<dbReference type="SUPFAM" id="SSF51905">
    <property type="entry name" value="FAD/NAD(P)-binding domain"/>
    <property type="match status" value="1"/>
</dbReference>
<reference evidence="2 3" key="1">
    <citation type="journal article" date="2014" name="Nature">
        <title>An environmental bacterial taxon with a large and distinct metabolic repertoire.</title>
        <authorList>
            <person name="Wilson M.C."/>
            <person name="Mori T."/>
            <person name="Ruckert C."/>
            <person name="Uria A.R."/>
            <person name="Helf M.J."/>
            <person name="Takada K."/>
            <person name="Gernert C."/>
            <person name="Steffens U.A."/>
            <person name="Heycke N."/>
            <person name="Schmitt S."/>
            <person name="Rinke C."/>
            <person name="Helfrich E.J."/>
            <person name="Brachmann A.O."/>
            <person name="Gurgui C."/>
            <person name="Wakimoto T."/>
            <person name="Kracht M."/>
            <person name="Crusemann M."/>
            <person name="Hentschel U."/>
            <person name="Abe I."/>
            <person name="Matsunaga S."/>
            <person name="Kalinowski J."/>
            <person name="Takeyama H."/>
            <person name="Piel J."/>
        </authorList>
    </citation>
    <scope>NUCLEOTIDE SEQUENCE [LARGE SCALE GENOMIC DNA]</scope>
    <source>
        <strain evidence="3">TSY2</strain>
    </source>
</reference>
<protein>
    <recommendedName>
        <fullName evidence="1">FAD-binding domain-containing protein</fullName>
    </recommendedName>
</protein>
<dbReference type="InterPro" id="IPR050816">
    <property type="entry name" value="Flavin-dep_Halogenase_NPB"/>
</dbReference>
<evidence type="ECO:0000313" key="3">
    <source>
        <dbReference type="Proteomes" id="UP000019140"/>
    </source>
</evidence>
<name>W4MB21_9BACT</name>
<feature type="non-terminal residue" evidence="2">
    <location>
        <position position="1"/>
    </location>
</feature>
<dbReference type="InterPro" id="IPR002938">
    <property type="entry name" value="FAD-bd"/>
</dbReference>
<dbReference type="Proteomes" id="UP000019140">
    <property type="component" value="Unassembled WGS sequence"/>
</dbReference>